<dbReference type="EMBL" id="JBHTJA010000006">
    <property type="protein sequence ID" value="MFD0899929.1"/>
    <property type="molecule type" value="Genomic_DNA"/>
</dbReference>
<feature type="transmembrane region" description="Helical" evidence="1">
    <location>
        <begin position="98"/>
        <end position="120"/>
    </location>
</feature>
<gene>
    <name evidence="3" type="ORF">ACFQ11_05965</name>
</gene>
<dbReference type="RefSeq" id="WP_378296829.1">
    <property type="nucleotide sequence ID" value="NZ_JBHTJA010000006.1"/>
</dbReference>
<accession>A0ABW3EHZ0</accession>
<keyword evidence="2" id="KW-0732">Signal</keyword>
<evidence type="ECO:0000256" key="1">
    <source>
        <dbReference type="SAM" id="Phobius"/>
    </source>
</evidence>
<feature type="transmembrane region" description="Helical" evidence="1">
    <location>
        <begin position="64"/>
        <end position="86"/>
    </location>
</feature>
<feature type="chain" id="PRO_5046125638" evidence="2">
    <location>
        <begin position="20"/>
        <end position="124"/>
    </location>
</feature>
<keyword evidence="1" id="KW-1133">Transmembrane helix</keyword>
<evidence type="ECO:0000313" key="4">
    <source>
        <dbReference type="Proteomes" id="UP001596972"/>
    </source>
</evidence>
<keyword evidence="1" id="KW-0812">Transmembrane</keyword>
<reference evidence="4" key="1">
    <citation type="journal article" date="2019" name="Int. J. Syst. Evol. Microbiol.">
        <title>The Global Catalogue of Microorganisms (GCM) 10K type strain sequencing project: providing services to taxonomists for standard genome sequencing and annotation.</title>
        <authorList>
            <consortium name="The Broad Institute Genomics Platform"/>
            <consortium name="The Broad Institute Genome Sequencing Center for Infectious Disease"/>
            <person name="Wu L."/>
            <person name="Ma J."/>
        </authorList>
    </citation>
    <scope>NUCLEOTIDE SEQUENCE [LARGE SCALE GENOMIC DNA]</scope>
    <source>
        <strain evidence="4">JCM 31202</strain>
    </source>
</reference>
<dbReference type="PANTHER" id="PTHR37309:SF1">
    <property type="entry name" value="SLR0284 PROTEIN"/>
    <property type="match status" value="1"/>
</dbReference>
<evidence type="ECO:0000256" key="2">
    <source>
        <dbReference type="SAM" id="SignalP"/>
    </source>
</evidence>
<name>A0ABW3EHZ0_9ACTN</name>
<proteinExistence type="predicted"/>
<feature type="signal peptide" evidence="2">
    <location>
        <begin position="1"/>
        <end position="19"/>
    </location>
</feature>
<dbReference type="Pfam" id="PF04020">
    <property type="entry name" value="Phage_holin_4_2"/>
    <property type="match status" value="1"/>
</dbReference>
<comment type="caution">
    <text evidence="3">The sequence shown here is derived from an EMBL/GenBank/DDBJ whole genome shotgun (WGS) entry which is preliminary data.</text>
</comment>
<sequence>MKFLIRVVIAAVALWAASAAVDGIDLQGDDTGEKALTLLVVAVVFGVINAVLKPVIKVLGCAFYILTLGLIALVVNAALLMLTSWVADEIGVPFHVEWFWPAFWGAIIVGLVSWVLNLFVDDDR</sequence>
<evidence type="ECO:0000313" key="3">
    <source>
        <dbReference type="EMBL" id="MFD0899929.1"/>
    </source>
</evidence>
<dbReference type="Proteomes" id="UP001596972">
    <property type="component" value="Unassembled WGS sequence"/>
</dbReference>
<feature type="transmembrane region" description="Helical" evidence="1">
    <location>
        <begin position="35"/>
        <end position="52"/>
    </location>
</feature>
<keyword evidence="4" id="KW-1185">Reference proteome</keyword>
<organism evidence="3 4">
    <name type="scientific">Actinomadura sediminis</name>
    <dbReference type="NCBI Taxonomy" id="1038904"/>
    <lineage>
        <taxon>Bacteria</taxon>
        <taxon>Bacillati</taxon>
        <taxon>Actinomycetota</taxon>
        <taxon>Actinomycetes</taxon>
        <taxon>Streptosporangiales</taxon>
        <taxon>Thermomonosporaceae</taxon>
        <taxon>Actinomadura</taxon>
    </lineage>
</organism>
<dbReference type="InterPro" id="IPR007165">
    <property type="entry name" value="Phage_holin_4_2"/>
</dbReference>
<protein>
    <submittedName>
        <fullName evidence="3">Phage holin family protein</fullName>
    </submittedName>
</protein>
<dbReference type="PANTHER" id="PTHR37309">
    <property type="entry name" value="SLR0284 PROTEIN"/>
    <property type="match status" value="1"/>
</dbReference>
<keyword evidence="1" id="KW-0472">Membrane</keyword>